<reference evidence="2 3" key="1">
    <citation type="submission" date="2016-12" db="EMBL/GenBank/DDBJ databases">
        <authorList>
            <person name="Song W.-J."/>
            <person name="Kurnit D.M."/>
        </authorList>
    </citation>
    <scope>NUCLEOTIDE SEQUENCE [LARGE SCALE GENOMIC DNA]</scope>
    <source>
        <strain evidence="2 3">ATCC 43942</strain>
    </source>
</reference>
<evidence type="ECO:0000313" key="3">
    <source>
        <dbReference type="Proteomes" id="UP000196708"/>
    </source>
</evidence>
<organism evidence="2 3">
    <name type="scientific">Vibrio gazogenes</name>
    <dbReference type="NCBI Taxonomy" id="687"/>
    <lineage>
        <taxon>Bacteria</taxon>
        <taxon>Pseudomonadati</taxon>
        <taxon>Pseudomonadota</taxon>
        <taxon>Gammaproteobacteria</taxon>
        <taxon>Vibrionales</taxon>
        <taxon>Vibrionaceae</taxon>
        <taxon>Vibrio</taxon>
    </lineage>
</organism>
<name>A0A1Z2SKH8_VIBGA</name>
<evidence type="ECO:0008006" key="4">
    <source>
        <dbReference type="Google" id="ProtNLM"/>
    </source>
</evidence>
<feature type="transmembrane region" description="Helical" evidence="1">
    <location>
        <begin position="45"/>
        <end position="64"/>
    </location>
</feature>
<dbReference type="Pfam" id="PF11196">
    <property type="entry name" value="DUF2834"/>
    <property type="match status" value="1"/>
</dbReference>
<evidence type="ECO:0000313" key="2">
    <source>
        <dbReference type="EMBL" id="ASA57669.1"/>
    </source>
</evidence>
<gene>
    <name evidence="2" type="ORF">BSQ33_18145</name>
</gene>
<dbReference type="InterPro" id="IPR021362">
    <property type="entry name" value="DUF2834"/>
</dbReference>
<dbReference type="AlphaFoldDB" id="A0A1Z2SKH8"/>
<keyword evidence="1" id="KW-0472">Membrane</keyword>
<protein>
    <recommendedName>
        <fullName evidence="4">DUF2834 domain-containing protein</fullName>
    </recommendedName>
</protein>
<sequence>MKVKYLYLILCVFGTLLPFTQLIPWVTEHGIDISLFIQELFSTRIGGFFGWDVIISAVVLLVFIFTESKRIHMRYLWLPVVATLSIGVSLGLPLFLYLRQIHMDSKT</sequence>
<dbReference type="OrthoDB" id="2619901at2"/>
<feature type="transmembrane region" description="Helical" evidence="1">
    <location>
        <begin position="76"/>
        <end position="98"/>
    </location>
</feature>
<evidence type="ECO:0000256" key="1">
    <source>
        <dbReference type="SAM" id="Phobius"/>
    </source>
</evidence>
<proteinExistence type="predicted"/>
<dbReference type="Proteomes" id="UP000196708">
    <property type="component" value="Chromosome 2"/>
</dbReference>
<keyword evidence="1" id="KW-0812">Transmembrane</keyword>
<keyword evidence="1" id="KW-1133">Transmembrane helix</keyword>
<dbReference type="EMBL" id="CP018836">
    <property type="protein sequence ID" value="ASA57669.1"/>
    <property type="molecule type" value="Genomic_DNA"/>
</dbReference>
<accession>A0A1Z2SKH8</accession>
<feature type="transmembrane region" description="Helical" evidence="1">
    <location>
        <begin position="5"/>
        <end position="25"/>
    </location>
</feature>
<dbReference type="RefSeq" id="WP_021019945.1">
    <property type="nucleotide sequence ID" value="NZ_CP018836.1"/>
</dbReference>
<dbReference type="KEGG" id="vga:BSQ33_18145"/>